<dbReference type="InterPro" id="IPR000504">
    <property type="entry name" value="RRM_dom"/>
</dbReference>
<evidence type="ECO:0000256" key="6">
    <source>
        <dbReference type="PROSITE-ProRule" id="PRU00176"/>
    </source>
</evidence>
<feature type="region of interest" description="Disordered" evidence="7">
    <location>
        <begin position="267"/>
        <end position="298"/>
    </location>
</feature>
<protein>
    <recommendedName>
        <fullName evidence="3">Activator of basal transcription 1</fullName>
    </recommendedName>
</protein>
<evidence type="ECO:0000313" key="10">
    <source>
        <dbReference type="RefSeq" id="XP_002739285.2"/>
    </source>
</evidence>
<proteinExistence type="inferred from homology"/>
<dbReference type="PANTHER" id="PTHR12311:SF7">
    <property type="entry name" value="ACTIVATOR OF BASAL TRANSCRIPTION 1"/>
    <property type="match status" value="1"/>
</dbReference>
<evidence type="ECO:0000313" key="9">
    <source>
        <dbReference type="Proteomes" id="UP000694865"/>
    </source>
</evidence>
<dbReference type="SUPFAM" id="SSF54928">
    <property type="entry name" value="RNA-binding domain, RBD"/>
    <property type="match status" value="1"/>
</dbReference>
<evidence type="ECO:0000256" key="5">
    <source>
        <dbReference type="ARBA" id="ARBA00023242"/>
    </source>
</evidence>
<organism evidence="9 10">
    <name type="scientific">Saccoglossus kowalevskii</name>
    <name type="common">Acorn worm</name>
    <dbReference type="NCBI Taxonomy" id="10224"/>
    <lineage>
        <taxon>Eukaryota</taxon>
        <taxon>Metazoa</taxon>
        <taxon>Hemichordata</taxon>
        <taxon>Enteropneusta</taxon>
        <taxon>Harrimaniidae</taxon>
        <taxon>Saccoglossus</taxon>
    </lineage>
</organism>
<sequence length="316" mass="37845">MVQFPLYEVKMAAPCKLKKRAASKRHPAFDTREQSDMFSESRIKKMKKVVDDEVEEEEEEEEEEEKKEEYITDDDGSGDDGGESAEEKEEDDDRDGDDLKKERLKRTKDVKKAKDNRIAGIVYLSRIPPYMKPKRLKLMLSQFGEIGRVYLQPESKQKRKERKKRGGNSSKSFEEGWVEFKDKSIAKQVAWSLNNTQIGGKKRNRYHYDIWNIKYLHRFKWTQLNEKIAYERAVHDQRMRTEISQAKRETNFYLKNVQKKKMLDEMEKKKKRKGEEMTIFERKFKQRPTEDEIRSDKLERKVSKRSSTDFLQKIFK</sequence>
<dbReference type="Gene3D" id="3.30.70.330">
    <property type="match status" value="1"/>
</dbReference>
<dbReference type="InterPro" id="IPR035979">
    <property type="entry name" value="RBD_domain_sf"/>
</dbReference>
<dbReference type="InterPro" id="IPR012677">
    <property type="entry name" value="Nucleotide-bd_a/b_plait_sf"/>
</dbReference>
<feature type="region of interest" description="Disordered" evidence="7">
    <location>
        <begin position="16"/>
        <end position="110"/>
    </location>
</feature>
<gene>
    <name evidence="10" type="primary">LOC100372991</name>
</gene>
<dbReference type="GeneID" id="100372991"/>
<feature type="domain" description="RRM" evidence="8">
    <location>
        <begin position="120"/>
        <end position="202"/>
    </location>
</feature>
<dbReference type="PROSITE" id="PS50102">
    <property type="entry name" value="RRM"/>
    <property type="match status" value="1"/>
</dbReference>
<dbReference type="CDD" id="cd12263">
    <property type="entry name" value="RRM_ABT1_like"/>
    <property type="match status" value="1"/>
</dbReference>
<evidence type="ECO:0000256" key="3">
    <source>
        <dbReference type="ARBA" id="ARBA00020737"/>
    </source>
</evidence>
<evidence type="ECO:0000256" key="7">
    <source>
        <dbReference type="SAM" id="MobiDB-lite"/>
    </source>
</evidence>
<keyword evidence="5" id="KW-0539">Nucleus</keyword>
<name>A0ABM0GX47_SACKO</name>
<dbReference type="PANTHER" id="PTHR12311">
    <property type="entry name" value="ACTIVATOR OF BASAL TRANSCRIPTION 1"/>
    <property type="match status" value="1"/>
</dbReference>
<evidence type="ECO:0000256" key="1">
    <source>
        <dbReference type="ARBA" id="ARBA00004604"/>
    </source>
</evidence>
<reference evidence="10" key="1">
    <citation type="submission" date="2025-08" db="UniProtKB">
        <authorList>
            <consortium name="RefSeq"/>
        </authorList>
    </citation>
    <scope>IDENTIFICATION</scope>
    <source>
        <tissue evidence="10">Testes</tissue>
    </source>
</reference>
<comment type="similarity">
    <text evidence="2">Belongs to the ESF2/ABP1 family.</text>
</comment>
<evidence type="ECO:0000259" key="8">
    <source>
        <dbReference type="PROSITE" id="PS50102"/>
    </source>
</evidence>
<feature type="compositionally biased region" description="Basic residues" evidence="7">
    <location>
        <begin position="16"/>
        <end position="26"/>
    </location>
</feature>
<dbReference type="RefSeq" id="XP_002739285.2">
    <property type="nucleotide sequence ID" value="XM_002739239.2"/>
</dbReference>
<evidence type="ECO:0000256" key="4">
    <source>
        <dbReference type="ARBA" id="ARBA00022884"/>
    </source>
</evidence>
<accession>A0ABM0GX47</accession>
<keyword evidence="9" id="KW-1185">Reference proteome</keyword>
<dbReference type="InterPro" id="IPR034353">
    <property type="entry name" value="ABT1/ESF2_RRM"/>
</dbReference>
<feature type="compositionally biased region" description="Acidic residues" evidence="7">
    <location>
        <begin position="52"/>
        <end position="96"/>
    </location>
</feature>
<feature type="compositionally biased region" description="Basic and acidic residues" evidence="7">
    <location>
        <begin position="27"/>
        <end position="51"/>
    </location>
</feature>
<comment type="subcellular location">
    <subcellularLocation>
        <location evidence="1">Nucleus</location>
        <location evidence="1">Nucleolus</location>
    </subcellularLocation>
</comment>
<evidence type="ECO:0000256" key="2">
    <source>
        <dbReference type="ARBA" id="ARBA00005819"/>
    </source>
</evidence>
<dbReference type="InterPro" id="IPR039119">
    <property type="entry name" value="ABT1/Esf2"/>
</dbReference>
<keyword evidence="4 6" id="KW-0694">RNA-binding</keyword>
<dbReference type="Proteomes" id="UP000694865">
    <property type="component" value="Unplaced"/>
</dbReference>